<feature type="region of interest" description="Disordered" evidence="1">
    <location>
        <begin position="81"/>
        <end position="139"/>
    </location>
</feature>
<keyword evidence="3" id="KW-1185">Reference proteome</keyword>
<protein>
    <submittedName>
        <fullName evidence="2">Uncharacterized protein</fullName>
    </submittedName>
</protein>
<gene>
    <name evidence="2" type="ORF">GCM10010468_30910</name>
</gene>
<dbReference type="EMBL" id="BAAAUV010000006">
    <property type="protein sequence ID" value="GAA3211895.1"/>
    <property type="molecule type" value="Genomic_DNA"/>
</dbReference>
<accession>A0ABP6Q8N7</accession>
<evidence type="ECO:0000256" key="1">
    <source>
        <dbReference type="SAM" id="MobiDB-lite"/>
    </source>
</evidence>
<comment type="caution">
    <text evidence="2">The sequence shown here is derived from an EMBL/GenBank/DDBJ whole genome shotgun (WGS) entry which is preliminary data.</text>
</comment>
<name>A0ABP6Q8N7_9ACTN</name>
<feature type="compositionally biased region" description="Low complexity" evidence="1">
    <location>
        <begin position="95"/>
        <end position="116"/>
    </location>
</feature>
<sequence>MSSHFELVPACALRRDTPADRLNLLRWYLGLVPGPPAGALDGERLLMPQRDTYLPGGEFAALTDNGGSWGLFYRGFWTAPARHRVPDPHRGRAGRPGPRLRPAAPSRPGRRAAGPRPARRDLAADHLGPGPFPPARRGR</sequence>
<dbReference type="RefSeq" id="WP_344828437.1">
    <property type="nucleotide sequence ID" value="NZ_BAAAUV010000006.1"/>
</dbReference>
<feature type="compositionally biased region" description="Pro residues" evidence="1">
    <location>
        <begin position="130"/>
        <end position="139"/>
    </location>
</feature>
<reference evidence="3" key="1">
    <citation type="journal article" date="2019" name="Int. J. Syst. Evol. Microbiol.">
        <title>The Global Catalogue of Microorganisms (GCM) 10K type strain sequencing project: providing services to taxonomists for standard genome sequencing and annotation.</title>
        <authorList>
            <consortium name="The Broad Institute Genomics Platform"/>
            <consortium name="The Broad Institute Genome Sequencing Center for Infectious Disease"/>
            <person name="Wu L."/>
            <person name="Ma J."/>
        </authorList>
    </citation>
    <scope>NUCLEOTIDE SEQUENCE [LARGE SCALE GENOMIC DNA]</scope>
    <source>
        <strain evidence="3">JCM 9377</strain>
    </source>
</reference>
<organism evidence="2 3">
    <name type="scientific">Actinocorallia longicatena</name>
    <dbReference type="NCBI Taxonomy" id="111803"/>
    <lineage>
        <taxon>Bacteria</taxon>
        <taxon>Bacillati</taxon>
        <taxon>Actinomycetota</taxon>
        <taxon>Actinomycetes</taxon>
        <taxon>Streptosporangiales</taxon>
        <taxon>Thermomonosporaceae</taxon>
        <taxon>Actinocorallia</taxon>
    </lineage>
</organism>
<evidence type="ECO:0000313" key="3">
    <source>
        <dbReference type="Proteomes" id="UP001501237"/>
    </source>
</evidence>
<evidence type="ECO:0000313" key="2">
    <source>
        <dbReference type="EMBL" id="GAA3211895.1"/>
    </source>
</evidence>
<proteinExistence type="predicted"/>
<dbReference type="Proteomes" id="UP001501237">
    <property type="component" value="Unassembled WGS sequence"/>
</dbReference>